<dbReference type="AlphaFoldDB" id="A0A8J7FRG8"/>
<dbReference type="Proteomes" id="UP000604481">
    <property type="component" value="Unassembled WGS sequence"/>
</dbReference>
<evidence type="ECO:0000256" key="3">
    <source>
        <dbReference type="ARBA" id="ARBA00023082"/>
    </source>
</evidence>
<dbReference type="Gene3D" id="1.10.10.10">
    <property type="entry name" value="Winged helix-like DNA-binding domain superfamily/Winged helix DNA-binding domain"/>
    <property type="match status" value="1"/>
</dbReference>
<dbReference type="Pfam" id="PF04542">
    <property type="entry name" value="Sigma70_r2"/>
    <property type="match status" value="1"/>
</dbReference>
<dbReference type="InterPro" id="IPR014284">
    <property type="entry name" value="RNA_pol_sigma-70_dom"/>
</dbReference>
<dbReference type="InterPro" id="IPR036388">
    <property type="entry name" value="WH-like_DNA-bd_sf"/>
</dbReference>
<proteinExistence type="inferred from homology"/>
<dbReference type="GO" id="GO:0003677">
    <property type="term" value="F:DNA binding"/>
    <property type="evidence" value="ECO:0007669"/>
    <property type="project" value="UniProtKB-KW"/>
</dbReference>
<gene>
    <name evidence="8" type="ORF">INR99_09140</name>
</gene>
<evidence type="ECO:0000313" key="8">
    <source>
        <dbReference type="EMBL" id="MBE9609516.1"/>
    </source>
</evidence>
<comment type="caution">
    <text evidence="8">The sequence shown here is derived from an EMBL/GenBank/DDBJ whole genome shotgun (WGS) entry which is preliminary data.</text>
</comment>
<accession>A0A8J7FRG8</accession>
<evidence type="ECO:0000313" key="9">
    <source>
        <dbReference type="Proteomes" id="UP000604481"/>
    </source>
</evidence>
<keyword evidence="4" id="KW-0238">DNA-binding</keyword>
<evidence type="ECO:0000259" key="6">
    <source>
        <dbReference type="Pfam" id="PF04542"/>
    </source>
</evidence>
<dbReference type="InterPro" id="IPR014289">
    <property type="entry name" value="RNA_pol_sigma-24-rel"/>
</dbReference>
<keyword evidence="3" id="KW-0731">Sigma factor</keyword>
<comment type="similarity">
    <text evidence="1">Belongs to the sigma-70 factor family. ECF subfamily.</text>
</comment>
<dbReference type="PANTHER" id="PTHR43133:SF8">
    <property type="entry name" value="RNA POLYMERASE SIGMA FACTOR HI_1459-RELATED"/>
    <property type="match status" value="1"/>
</dbReference>
<dbReference type="PANTHER" id="PTHR43133">
    <property type="entry name" value="RNA POLYMERASE ECF-TYPE SIGMA FACTO"/>
    <property type="match status" value="1"/>
</dbReference>
<evidence type="ECO:0000256" key="1">
    <source>
        <dbReference type="ARBA" id="ARBA00010641"/>
    </source>
</evidence>
<feature type="domain" description="RNA polymerase sigma factor 70 region 4 type 2" evidence="7">
    <location>
        <begin position="123"/>
        <end position="174"/>
    </location>
</feature>
<dbReference type="GO" id="GO:0016987">
    <property type="term" value="F:sigma factor activity"/>
    <property type="evidence" value="ECO:0007669"/>
    <property type="project" value="UniProtKB-KW"/>
</dbReference>
<dbReference type="RefSeq" id="WP_194116037.1">
    <property type="nucleotide sequence ID" value="NZ_JADFUA010000004.1"/>
</dbReference>
<protein>
    <submittedName>
        <fullName evidence="8">Sigma-70 family RNA polymerase sigma factor</fullName>
    </submittedName>
</protein>
<keyword evidence="5" id="KW-0804">Transcription</keyword>
<dbReference type="Gene3D" id="1.10.1740.10">
    <property type="match status" value="1"/>
</dbReference>
<name>A0A8J7FRG8_9NEIS</name>
<feature type="domain" description="RNA polymerase sigma-70 region 2" evidence="6">
    <location>
        <begin position="10"/>
        <end position="74"/>
    </location>
</feature>
<evidence type="ECO:0000256" key="4">
    <source>
        <dbReference type="ARBA" id="ARBA00023125"/>
    </source>
</evidence>
<evidence type="ECO:0000256" key="5">
    <source>
        <dbReference type="ARBA" id="ARBA00023163"/>
    </source>
</evidence>
<evidence type="ECO:0000259" key="7">
    <source>
        <dbReference type="Pfam" id="PF08281"/>
    </source>
</evidence>
<evidence type="ECO:0000256" key="2">
    <source>
        <dbReference type="ARBA" id="ARBA00023015"/>
    </source>
</evidence>
<sequence length="188" mass="21331">MSKPALQWLDEHGDMLYAFALRRLRDPHLAEEAVQNTLLAALEGADRFAGQSSVRTWLTGILKFKIIDVLREQQHWQLAPLDAELAHSVGDDDLFAEDGHWANAPVDWRDPSRELDNKQLRALIDACIARLPRRMAQLFWLRELNDEPAGAVCENLGISSANMYQLLFRARQTLRVCLTEGGRDAELS</sequence>
<reference evidence="8 9" key="1">
    <citation type="submission" date="2020-10" db="EMBL/GenBank/DDBJ databases">
        <title>The genome sequence of Chitinilyticum litopenaei 4Y14.</title>
        <authorList>
            <person name="Liu Y."/>
        </authorList>
    </citation>
    <scope>NUCLEOTIDE SEQUENCE [LARGE SCALE GENOMIC DNA]</scope>
    <source>
        <strain evidence="8 9">4Y14</strain>
    </source>
</reference>
<dbReference type="GO" id="GO:0006352">
    <property type="term" value="P:DNA-templated transcription initiation"/>
    <property type="evidence" value="ECO:0007669"/>
    <property type="project" value="InterPro"/>
</dbReference>
<keyword evidence="2" id="KW-0805">Transcription regulation</keyword>
<dbReference type="NCBIfam" id="TIGR02937">
    <property type="entry name" value="sigma70-ECF"/>
    <property type="match status" value="1"/>
</dbReference>
<dbReference type="InterPro" id="IPR013249">
    <property type="entry name" value="RNA_pol_sigma70_r4_t2"/>
</dbReference>
<dbReference type="SUPFAM" id="SSF88946">
    <property type="entry name" value="Sigma2 domain of RNA polymerase sigma factors"/>
    <property type="match status" value="1"/>
</dbReference>
<dbReference type="InterPro" id="IPR013324">
    <property type="entry name" value="RNA_pol_sigma_r3/r4-like"/>
</dbReference>
<dbReference type="NCBIfam" id="TIGR02943">
    <property type="entry name" value="Sig70_famx1"/>
    <property type="match status" value="1"/>
</dbReference>
<dbReference type="InterPro" id="IPR007627">
    <property type="entry name" value="RNA_pol_sigma70_r2"/>
</dbReference>
<dbReference type="SUPFAM" id="SSF88659">
    <property type="entry name" value="Sigma3 and sigma4 domains of RNA polymerase sigma factors"/>
    <property type="match status" value="1"/>
</dbReference>
<keyword evidence="9" id="KW-1185">Reference proteome</keyword>
<dbReference type="EMBL" id="JADFUA010000004">
    <property type="protein sequence ID" value="MBE9609516.1"/>
    <property type="molecule type" value="Genomic_DNA"/>
</dbReference>
<organism evidence="8 9">
    <name type="scientific">Chitinilyticum piscinae</name>
    <dbReference type="NCBI Taxonomy" id="2866724"/>
    <lineage>
        <taxon>Bacteria</taxon>
        <taxon>Pseudomonadati</taxon>
        <taxon>Pseudomonadota</taxon>
        <taxon>Betaproteobacteria</taxon>
        <taxon>Neisseriales</taxon>
        <taxon>Chitinibacteraceae</taxon>
        <taxon>Chitinilyticum</taxon>
    </lineage>
</organism>
<dbReference type="Pfam" id="PF08281">
    <property type="entry name" value="Sigma70_r4_2"/>
    <property type="match status" value="1"/>
</dbReference>
<dbReference type="InterPro" id="IPR013325">
    <property type="entry name" value="RNA_pol_sigma_r2"/>
</dbReference>
<dbReference type="InterPro" id="IPR039425">
    <property type="entry name" value="RNA_pol_sigma-70-like"/>
</dbReference>